<sequence>MRQTIPHLVLAISTSIPAGLFLLAMLIGTWQLCWAWTLLGAVLLDTCCLCLKEVIRQARPIDPAPAFVLESEGLYGMPSEHAAFVTYLFVHLGMRLSRSDWDRLAKSIACLALATWGAALVTTRYVYGAHSLPQLLVGGSIGFIAGRCWSNLEAELHRPLQQWQNFVDSSRICVQSLYGFEDHED</sequence>
<reference evidence="4" key="2">
    <citation type="submission" date="2024-04" db="EMBL/GenBank/DDBJ databases">
        <authorList>
            <person name="Chen Y."/>
            <person name="Shah S."/>
            <person name="Dougan E. K."/>
            <person name="Thang M."/>
            <person name="Chan C."/>
        </authorList>
    </citation>
    <scope>NUCLEOTIDE SEQUENCE [LARGE SCALE GENOMIC DNA]</scope>
</reference>
<feature type="domain" description="Phosphatidic acid phosphatase type 2/haloperoxidase" evidence="2">
    <location>
        <begin position="34"/>
        <end position="150"/>
    </location>
</feature>
<dbReference type="EMBL" id="CAMXCT010006771">
    <property type="protein sequence ID" value="CAI4019775.1"/>
    <property type="molecule type" value="Genomic_DNA"/>
</dbReference>
<dbReference type="EMBL" id="CAMXCT020006771">
    <property type="protein sequence ID" value="CAL1173150.1"/>
    <property type="molecule type" value="Genomic_DNA"/>
</dbReference>
<dbReference type="Gene3D" id="1.20.144.10">
    <property type="entry name" value="Phosphatidic acid phosphatase type 2/haloperoxidase"/>
    <property type="match status" value="1"/>
</dbReference>
<accession>A0A9P1GRZ9</accession>
<feature type="transmembrane region" description="Helical" evidence="1">
    <location>
        <begin position="104"/>
        <end position="126"/>
    </location>
</feature>
<evidence type="ECO:0000256" key="1">
    <source>
        <dbReference type="SAM" id="Phobius"/>
    </source>
</evidence>
<dbReference type="Pfam" id="PF01569">
    <property type="entry name" value="PAP2"/>
    <property type="match status" value="1"/>
</dbReference>
<dbReference type="SUPFAM" id="SSF48317">
    <property type="entry name" value="Acid phosphatase/Vanadium-dependent haloperoxidase"/>
    <property type="match status" value="1"/>
</dbReference>
<dbReference type="InterPro" id="IPR036938">
    <property type="entry name" value="PAP2/HPO_sf"/>
</dbReference>
<keyword evidence="1" id="KW-1133">Transmembrane helix</keyword>
<keyword evidence="1" id="KW-0472">Membrane</keyword>
<keyword evidence="6" id="KW-1185">Reference proteome</keyword>
<evidence type="ECO:0000313" key="5">
    <source>
        <dbReference type="EMBL" id="CAL4807087.1"/>
    </source>
</evidence>
<reference evidence="3" key="1">
    <citation type="submission" date="2022-10" db="EMBL/GenBank/DDBJ databases">
        <authorList>
            <person name="Chen Y."/>
            <person name="Dougan E. K."/>
            <person name="Chan C."/>
            <person name="Rhodes N."/>
            <person name="Thang M."/>
        </authorList>
    </citation>
    <scope>NUCLEOTIDE SEQUENCE</scope>
</reference>
<keyword evidence="1" id="KW-0812">Transmembrane</keyword>
<dbReference type="InterPro" id="IPR000326">
    <property type="entry name" value="PAP2/HPO"/>
</dbReference>
<name>A0A9P1GRZ9_9DINO</name>
<comment type="caution">
    <text evidence="3">The sequence shown here is derived from an EMBL/GenBank/DDBJ whole genome shotgun (WGS) entry which is preliminary data.</text>
</comment>
<dbReference type="OrthoDB" id="185373at2759"/>
<protein>
    <submittedName>
        <fullName evidence="5">Phosphatidic acid phosphatase type 2/haloperoxidase domain-containing protein</fullName>
    </submittedName>
</protein>
<evidence type="ECO:0000313" key="4">
    <source>
        <dbReference type="EMBL" id="CAL1173150.1"/>
    </source>
</evidence>
<gene>
    <name evidence="3" type="ORF">C1SCF055_LOCUS44247</name>
</gene>
<evidence type="ECO:0000259" key="2">
    <source>
        <dbReference type="SMART" id="SM00014"/>
    </source>
</evidence>
<evidence type="ECO:0000313" key="6">
    <source>
        <dbReference type="Proteomes" id="UP001152797"/>
    </source>
</evidence>
<feature type="transmembrane region" description="Helical" evidence="1">
    <location>
        <begin position="7"/>
        <end position="28"/>
    </location>
</feature>
<dbReference type="SMART" id="SM00014">
    <property type="entry name" value="acidPPc"/>
    <property type="match status" value="1"/>
</dbReference>
<dbReference type="Proteomes" id="UP001152797">
    <property type="component" value="Unassembled WGS sequence"/>
</dbReference>
<dbReference type="EMBL" id="CAMXCT030006771">
    <property type="protein sequence ID" value="CAL4807087.1"/>
    <property type="molecule type" value="Genomic_DNA"/>
</dbReference>
<organism evidence="3">
    <name type="scientific">Cladocopium goreaui</name>
    <dbReference type="NCBI Taxonomy" id="2562237"/>
    <lineage>
        <taxon>Eukaryota</taxon>
        <taxon>Sar</taxon>
        <taxon>Alveolata</taxon>
        <taxon>Dinophyceae</taxon>
        <taxon>Suessiales</taxon>
        <taxon>Symbiodiniaceae</taxon>
        <taxon>Cladocopium</taxon>
    </lineage>
</organism>
<proteinExistence type="predicted"/>
<feature type="transmembrane region" description="Helical" evidence="1">
    <location>
        <begin position="34"/>
        <end position="51"/>
    </location>
</feature>
<dbReference type="AlphaFoldDB" id="A0A9P1GRZ9"/>
<evidence type="ECO:0000313" key="3">
    <source>
        <dbReference type="EMBL" id="CAI4019775.1"/>
    </source>
</evidence>